<dbReference type="InterPro" id="IPR005119">
    <property type="entry name" value="LysR_subst-bd"/>
</dbReference>
<dbReference type="PANTHER" id="PTHR30346">
    <property type="entry name" value="TRANSCRIPTIONAL DUAL REGULATOR HCAR-RELATED"/>
    <property type="match status" value="1"/>
</dbReference>
<dbReference type="EMBL" id="JAUSQU010000001">
    <property type="protein sequence ID" value="MDP9849728.1"/>
    <property type="molecule type" value="Genomic_DNA"/>
</dbReference>
<evidence type="ECO:0000259" key="5">
    <source>
        <dbReference type="PROSITE" id="PS50931"/>
    </source>
</evidence>
<reference evidence="6 7" key="1">
    <citation type="submission" date="2023-07" db="EMBL/GenBank/DDBJ databases">
        <title>Sequencing the genomes of 1000 actinobacteria strains.</title>
        <authorList>
            <person name="Klenk H.-P."/>
        </authorList>
    </citation>
    <scope>NUCLEOTIDE SEQUENCE [LARGE SCALE GENOMIC DNA]</scope>
    <source>
        <strain evidence="6 7">DSM 46740</strain>
    </source>
</reference>
<keyword evidence="4" id="KW-0804">Transcription</keyword>
<proteinExistence type="inferred from homology"/>
<dbReference type="InterPro" id="IPR036388">
    <property type="entry name" value="WH-like_DNA-bd_sf"/>
</dbReference>
<evidence type="ECO:0000313" key="6">
    <source>
        <dbReference type="EMBL" id="MDP9849728.1"/>
    </source>
</evidence>
<gene>
    <name evidence="6" type="ORF">J2853_008939</name>
</gene>
<comment type="similarity">
    <text evidence="1">Belongs to the LysR transcriptional regulatory family.</text>
</comment>
<feature type="domain" description="HTH lysR-type" evidence="5">
    <location>
        <begin position="1"/>
        <end position="60"/>
    </location>
</feature>
<protein>
    <submittedName>
        <fullName evidence="6">DNA-binding transcriptional LysR family regulator</fullName>
    </submittedName>
</protein>
<keyword evidence="3 6" id="KW-0238">DNA-binding</keyword>
<sequence length="301" mass="32943">MDLDLGLVADFLVLVKERHYGRAAGRLHLTSSALTKRIHRLERQLGVALVERSPAGVFAVTSAGRRFAIAAGPLIAQAHAARDSARVTPARFTLRLGVPAGIGALLRQFDMARIAREVRLNFPEIRLVRQDIPFPALTGCLPEHQVDVLWTTTSVRHPDVDSYPLAMTTARIGVVGARHPLAEVETMNVGDFSEQPFLYNPAGADEWMNQFWLGDVRPRREARLVELDAGDLTRVMRQTADGTAVMITVAEMAPFLGSGLRAVTLTGAAPVVFHVARRRTDRRGAVHALVKAFQALGPQML</sequence>
<dbReference type="PANTHER" id="PTHR30346:SF0">
    <property type="entry name" value="HCA OPERON TRANSCRIPTIONAL ACTIVATOR HCAR"/>
    <property type="match status" value="1"/>
</dbReference>
<dbReference type="InterPro" id="IPR000847">
    <property type="entry name" value="LysR_HTH_N"/>
</dbReference>
<dbReference type="Gene3D" id="1.10.10.10">
    <property type="entry name" value="Winged helix-like DNA-binding domain superfamily/Winged helix DNA-binding domain"/>
    <property type="match status" value="1"/>
</dbReference>
<comment type="caution">
    <text evidence="6">The sequence shown here is derived from an EMBL/GenBank/DDBJ whole genome shotgun (WGS) entry which is preliminary data.</text>
</comment>
<dbReference type="GO" id="GO:0003677">
    <property type="term" value="F:DNA binding"/>
    <property type="evidence" value="ECO:0007669"/>
    <property type="project" value="UniProtKB-KW"/>
</dbReference>
<dbReference type="InterPro" id="IPR036390">
    <property type="entry name" value="WH_DNA-bd_sf"/>
</dbReference>
<keyword evidence="7" id="KW-1185">Reference proteome</keyword>
<dbReference type="SUPFAM" id="SSF53850">
    <property type="entry name" value="Periplasmic binding protein-like II"/>
    <property type="match status" value="1"/>
</dbReference>
<name>A0ABT9QSJ5_9ACTN</name>
<accession>A0ABT9QSJ5</accession>
<dbReference type="Pfam" id="PF00126">
    <property type="entry name" value="HTH_1"/>
    <property type="match status" value="1"/>
</dbReference>
<evidence type="ECO:0000256" key="2">
    <source>
        <dbReference type="ARBA" id="ARBA00023015"/>
    </source>
</evidence>
<dbReference type="Gene3D" id="3.40.190.10">
    <property type="entry name" value="Periplasmic binding protein-like II"/>
    <property type="match status" value="2"/>
</dbReference>
<dbReference type="Proteomes" id="UP001225356">
    <property type="component" value="Unassembled WGS sequence"/>
</dbReference>
<dbReference type="SUPFAM" id="SSF46785">
    <property type="entry name" value="Winged helix' DNA-binding domain"/>
    <property type="match status" value="1"/>
</dbReference>
<organism evidence="6 7">
    <name type="scientific">Streptosporangium lutulentum</name>
    <dbReference type="NCBI Taxonomy" id="1461250"/>
    <lineage>
        <taxon>Bacteria</taxon>
        <taxon>Bacillati</taxon>
        <taxon>Actinomycetota</taxon>
        <taxon>Actinomycetes</taxon>
        <taxon>Streptosporangiales</taxon>
        <taxon>Streptosporangiaceae</taxon>
        <taxon>Streptosporangium</taxon>
    </lineage>
</organism>
<evidence type="ECO:0000256" key="1">
    <source>
        <dbReference type="ARBA" id="ARBA00009437"/>
    </source>
</evidence>
<dbReference type="PROSITE" id="PS50931">
    <property type="entry name" value="HTH_LYSR"/>
    <property type="match status" value="1"/>
</dbReference>
<keyword evidence="2" id="KW-0805">Transcription regulation</keyword>
<evidence type="ECO:0000313" key="7">
    <source>
        <dbReference type="Proteomes" id="UP001225356"/>
    </source>
</evidence>
<dbReference type="Pfam" id="PF03466">
    <property type="entry name" value="LysR_substrate"/>
    <property type="match status" value="1"/>
</dbReference>
<evidence type="ECO:0000256" key="4">
    <source>
        <dbReference type="ARBA" id="ARBA00023163"/>
    </source>
</evidence>
<evidence type="ECO:0000256" key="3">
    <source>
        <dbReference type="ARBA" id="ARBA00023125"/>
    </source>
</evidence>
<dbReference type="RefSeq" id="WP_307567734.1">
    <property type="nucleotide sequence ID" value="NZ_JAUSQU010000001.1"/>
</dbReference>